<gene>
    <name evidence="2" type="ORF">LKD75_14195</name>
</gene>
<evidence type="ECO:0000313" key="3">
    <source>
        <dbReference type="Proteomes" id="UP001197795"/>
    </source>
</evidence>
<feature type="region of interest" description="Disordered" evidence="1">
    <location>
        <begin position="91"/>
        <end position="113"/>
    </location>
</feature>
<accession>A0AAE3A5E7</accession>
<proteinExistence type="predicted"/>
<dbReference type="Proteomes" id="UP001197795">
    <property type="component" value="Unassembled WGS sequence"/>
</dbReference>
<organism evidence="2 3">
    <name type="scientific">Waltera acetigignens</name>
    <dbReference type="NCBI Taxonomy" id="2981769"/>
    <lineage>
        <taxon>Bacteria</taxon>
        <taxon>Bacillati</taxon>
        <taxon>Bacillota</taxon>
        <taxon>Clostridia</taxon>
        <taxon>Lachnospirales</taxon>
        <taxon>Lachnospiraceae</taxon>
        <taxon>Waltera</taxon>
    </lineage>
</organism>
<dbReference type="RefSeq" id="WP_227733714.1">
    <property type="nucleotide sequence ID" value="NZ_JAJEPV010000041.1"/>
</dbReference>
<dbReference type="AlphaFoldDB" id="A0AAE3A5E7"/>
<dbReference type="EMBL" id="JAJEPV010000041">
    <property type="protein sequence ID" value="MCC2120723.1"/>
    <property type="molecule type" value="Genomic_DNA"/>
</dbReference>
<name>A0AAE3A5E7_9FIRM</name>
<evidence type="ECO:0000256" key="1">
    <source>
        <dbReference type="SAM" id="MobiDB-lite"/>
    </source>
</evidence>
<protein>
    <submittedName>
        <fullName evidence="2">Uncharacterized protein</fullName>
    </submittedName>
</protein>
<comment type="caution">
    <text evidence="2">The sequence shown here is derived from an EMBL/GenBank/DDBJ whole genome shotgun (WGS) entry which is preliminary data.</text>
</comment>
<keyword evidence="3" id="KW-1185">Reference proteome</keyword>
<sequence length="113" mass="13544">MTLYGDSRHPTKARQGFWRMQAWLVTLSPAAARPLPLPFFEKRQIIYGKKSKIVKIYKHNKNIENKLKYFEKCVDKCTSMYYIRLNKRETEQPNKEGWERSTKESIEREVQST</sequence>
<reference evidence="2 3" key="1">
    <citation type="submission" date="2021-10" db="EMBL/GenBank/DDBJ databases">
        <title>Anaerobic single-cell dispensing facilitates the cultivation of human gut bacteria.</title>
        <authorList>
            <person name="Afrizal A."/>
        </authorList>
    </citation>
    <scope>NUCLEOTIDE SEQUENCE [LARGE SCALE GENOMIC DNA]</scope>
    <source>
        <strain evidence="2 3">CLA-AA-H273</strain>
    </source>
</reference>
<evidence type="ECO:0000313" key="2">
    <source>
        <dbReference type="EMBL" id="MCC2120723.1"/>
    </source>
</evidence>